<dbReference type="EMBL" id="JBEZFP010000104">
    <property type="protein sequence ID" value="MEU8137905.1"/>
    <property type="molecule type" value="Genomic_DNA"/>
</dbReference>
<dbReference type="SMART" id="SM00822">
    <property type="entry name" value="PKS_KR"/>
    <property type="match status" value="1"/>
</dbReference>
<keyword evidence="6" id="KW-1185">Reference proteome</keyword>
<reference evidence="5 6" key="1">
    <citation type="submission" date="2024-06" db="EMBL/GenBank/DDBJ databases">
        <title>The Natural Products Discovery Center: Release of the First 8490 Sequenced Strains for Exploring Actinobacteria Biosynthetic Diversity.</title>
        <authorList>
            <person name="Kalkreuter E."/>
            <person name="Kautsar S.A."/>
            <person name="Yang D."/>
            <person name="Bader C.D."/>
            <person name="Teijaro C.N."/>
            <person name="Fluegel L."/>
            <person name="Davis C.M."/>
            <person name="Simpson J.R."/>
            <person name="Lauterbach L."/>
            <person name="Steele A.D."/>
            <person name="Gui C."/>
            <person name="Meng S."/>
            <person name="Li G."/>
            <person name="Viehrig K."/>
            <person name="Ye F."/>
            <person name="Su P."/>
            <person name="Kiefer A.F."/>
            <person name="Nichols A."/>
            <person name="Cepeda A.J."/>
            <person name="Yan W."/>
            <person name="Fan B."/>
            <person name="Jiang Y."/>
            <person name="Adhikari A."/>
            <person name="Zheng C.-J."/>
            <person name="Schuster L."/>
            <person name="Cowan T.M."/>
            <person name="Smanski M.J."/>
            <person name="Chevrette M.G."/>
            <person name="De Carvalho L.P.S."/>
            <person name="Shen B."/>
        </authorList>
    </citation>
    <scope>NUCLEOTIDE SEQUENCE [LARGE SCALE GENOMIC DNA]</scope>
    <source>
        <strain evidence="5 6">NPDC048946</strain>
    </source>
</reference>
<dbReference type="RefSeq" id="WP_358360488.1">
    <property type="nucleotide sequence ID" value="NZ_JBEZFP010000104.1"/>
</dbReference>
<evidence type="ECO:0000313" key="5">
    <source>
        <dbReference type="EMBL" id="MEU8137905.1"/>
    </source>
</evidence>
<accession>A0ABV3DQ75</accession>
<sequence>MRSFDKRVAAVTGAGSGIGRALAVRLARRGALPALADIDGEAVRATAEAIERVCPGSRLLVTELDVADRAAVQAWADEVAGRFGRVDLVVNNAGVGVVAPVEDAAWDDVEWLMNVNFWGVVHGSKAFLPYLKRSDDGHLVNMASVFGLVGVPAMSAYCASKSAVCGFTEALRQEVRLSRSGVRVTTVLPGGVSSAFARSVRTSPQVDADALAAISSRVAATTPEQAARAILRGVKRNRARVHVGPDAYVIDWAWRLLGVGVEPFARGIAARLLPLPWAPESPEP</sequence>
<dbReference type="PRINTS" id="PR00080">
    <property type="entry name" value="SDRFAMILY"/>
</dbReference>
<evidence type="ECO:0000256" key="1">
    <source>
        <dbReference type="ARBA" id="ARBA00006484"/>
    </source>
</evidence>
<dbReference type="Proteomes" id="UP001551482">
    <property type="component" value="Unassembled WGS sequence"/>
</dbReference>
<name>A0ABV3DQ75_9ACTN</name>
<evidence type="ECO:0000313" key="6">
    <source>
        <dbReference type="Proteomes" id="UP001551482"/>
    </source>
</evidence>
<dbReference type="PRINTS" id="PR00081">
    <property type="entry name" value="GDHRDH"/>
</dbReference>
<dbReference type="InterPro" id="IPR057326">
    <property type="entry name" value="KR_dom"/>
</dbReference>
<comment type="caution">
    <text evidence="5">The sequence shown here is derived from an EMBL/GenBank/DDBJ whole genome shotgun (WGS) entry which is preliminary data.</text>
</comment>
<evidence type="ECO:0000256" key="2">
    <source>
        <dbReference type="ARBA" id="ARBA00023002"/>
    </source>
</evidence>
<organism evidence="5 6">
    <name type="scientific">Streptodolium elevatio</name>
    <dbReference type="NCBI Taxonomy" id="3157996"/>
    <lineage>
        <taxon>Bacteria</taxon>
        <taxon>Bacillati</taxon>
        <taxon>Actinomycetota</taxon>
        <taxon>Actinomycetes</taxon>
        <taxon>Kitasatosporales</taxon>
        <taxon>Streptomycetaceae</taxon>
        <taxon>Streptodolium</taxon>
    </lineage>
</organism>
<dbReference type="InterPro" id="IPR036291">
    <property type="entry name" value="NAD(P)-bd_dom_sf"/>
</dbReference>
<evidence type="ECO:0000259" key="4">
    <source>
        <dbReference type="SMART" id="SM00822"/>
    </source>
</evidence>
<dbReference type="Pfam" id="PF00106">
    <property type="entry name" value="adh_short"/>
    <property type="match status" value="1"/>
</dbReference>
<dbReference type="InterPro" id="IPR002347">
    <property type="entry name" value="SDR_fam"/>
</dbReference>
<dbReference type="Gene3D" id="3.40.50.720">
    <property type="entry name" value="NAD(P)-binding Rossmann-like Domain"/>
    <property type="match status" value="1"/>
</dbReference>
<dbReference type="InterPro" id="IPR020904">
    <property type="entry name" value="Sc_DH/Rdtase_CS"/>
</dbReference>
<dbReference type="PANTHER" id="PTHR43391">
    <property type="entry name" value="RETINOL DEHYDROGENASE-RELATED"/>
    <property type="match status" value="1"/>
</dbReference>
<comment type="similarity">
    <text evidence="1 3">Belongs to the short-chain dehydrogenases/reductases (SDR) family.</text>
</comment>
<dbReference type="SUPFAM" id="SSF51735">
    <property type="entry name" value="NAD(P)-binding Rossmann-fold domains"/>
    <property type="match status" value="1"/>
</dbReference>
<keyword evidence="2" id="KW-0560">Oxidoreductase</keyword>
<proteinExistence type="inferred from homology"/>
<dbReference type="PROSITE" id="PS00061">
    <property type="entry name" value="ADH_SHORT"/>
    <property type="match status" value="1"/>
</dbReference>
<evidence type="ECO:0000256" key="3">
    <source>
        <dbReference type="RuleBase" id="RU000363"/>
    </source>
</evidence>
<dbReference type="PANTHER" id="PTHR43391:SF82">
    <property type="entry name" value="OXIDOREDUCTASE SADH-RELATED"/>
    <property type="match status" value="1"/>
</dbReference>
<protein>
    <submittedName>
        <fullName evidence="5">SDR family NAD(P)-dependent oxidoreductase</fullName>
    </submittedName>
</protein>
<gene>
    <name evidence="5" type="ORF">AB0C36_30890</name>
</gene>
<feature type="domain" description="Ketoreductase" evidence="4">
    <location>
        <begin position="7"/>
        <end position="195"/>
    </location>
</feature>